<gene>
    <name evidence="6" type="ORF">LAMI_0B00936G</name>
</gene>
<dbReference type="Proteomes" id="UP000191024">
    <property type="component" value="Chromosome B"/>
</dbReference>
<keyword evidence="3" id="KW-0862">Zinc</keyword>
<dbReference type="EMBL" id="LT598464">
    <property type="protein sequence ID" value="SCU80135.1"/>
    <property type="molecule type" value="Genomic_DNA"/>
</dbReference>
<sequence>MSTKEVGMLDVGTHCAFCRQLDFLPFNCSQCGKQFCSSHRTKEAHHCVSAIAPSTKNGPSVNLIPSKPSGDGESYFTSLLPEKGHIRVNQNPAPANAQPSVREQLQQAGKARALAKLKQFFTRQSSSAAATGQKGSTNKKSPANKLLLIAQLKKTAQGDNKIPLENRVYVYCFVVEAKDELRRRQLFINKIWPVGRALDYVAAQLDVLNHNTDVNSASEDKLYLYRETSRGPSLLDPGARVATSIKNGDTIYLIRGSKVPS</sequence>
<evidence type="ECO:0000256" key="2">
    <source>
        <dbReference type="ARBA" id="ARBA00022771"/>
    </source>
</evidence>
<dbReference type="Pfam" id="PF25327">
    <property type="entry name" value="UBL_ZFAND1"/>
    <property type="match status" value="1"/>
</dbReference>
<evidence type="ECO:0000313" key="7">
    <source>
        <dbReference type="Proteomes" id="UP000191024"/>
    </source>
</evidence>
<dbReference type="PANTHER" id="PTHR14677:SF40">
    <property type="entry name" value="CDC48-ASSOCIATED UBIQUITIN-LIKE_ZINC FINGER PROTEIN 1"/>
    <property type="match status" value="1"/>
</dbReference>
<evidence type="ECO:0000256" key="1">
    <source>
        <dbReference type="ARBA" id="ARBA00022723"/>
    </source>
</evidence>
<dbReference type="Pfam" id="PF01428">
    <property type="entry name" value="zf-AN1"/>
    <property type="match status" value="1"/>
</dbReference>
<dbReference type="Gene3D" id="4.10.1110.10">
    <property type="entry name" value="AN1-like Zinc finger"/>
    <property type="match status" value="1"/>
</dbReference>
<feature type="domain" description="AN1-type" evidence="5">
    <location>
        <begin position="9"/>
        <end position="55"/>
    </location>
</feature>
<dbReference type="OrthoDB" id="431929at2759"/>
<dbReference type="InterPro" id="IPR057358">
    <property type="entry name" value="UBL_ZFAND1-like"/>
</dbReference>
<dbReference type="SMART" id="SM00154">
    <property type="entry name" value="ZnF_AN1"/>
    <property type="match status" value="1"/>
</dbReference>
<dbReference type="PANTHER" id="PTHR14677">
    <property type="entry name" value="ARSENITE INDUCUBLE RNA ASSOCIATED PROTEIN AIP-1-RELATED"/>
    <property type="match status" value="1"/>
</dbReference>
<dbReference type="AlphaFoldDB" id="A0A1G4ITG0"/>
<dbReference type="InterPro" id="IPR000058">
    <property type="entry name" value="Znf_AN1"/>
</dbReference>
<reference evidence="6 7" key="1">
    <citation type="submission" date="2016-03" db="EMBL/GenBank/DDBJ databases">
        <authorList>
            <person name="Devillers H."/>
        </authorList>
    </citation>
    <scope>NUCLEOTIDE SEQUENCE [LARGE SCALE GENOMIC DNA]</scope>
    <source>
        <strain evidence="6">CBS 11717</strain>
    </source>
</reference>
<dbReference type="PROSITE" id="PS51039">
    <property type="entry name" value="ZF_AN1"/>
    <property type="match status" value="1"/>
</dbReference>
<evidence type="ECO:0000259" key="5">
    <source>
        <dbReference type="PROSITE" id="PS51039"/>
    </source>
</evidence>
<keyword evidence="1" id="KW-0479">Metal-binding</keyword>
<keyword evidence="2 4" id="KW-0863">Zinc-finger</keyword>
<keyword evidence="7" id="KW-1185">Reference proteome</keyword>
<protein>
    <submittedName>
        <fullName evidence="6">LAMI_0B00936g1_1</fullName>
    </submittedName>
</protein>
<evidence type="ECO:0000256" key="4">
    <source>
        <dbReference type="PROSITE-ProRule" id="PRU00449"/>
    </source>
</evidence>
<name>A0A1G4ITG0_9SACH</name>
<organism evidence="6 7">
    <name type="scientific">Lachancea mirantina</name>
    <dbReference type="NCBI Taxonomy" id="1230905"/>
    <lineage>
        <taxon>Eukaryota</taxon>
        <taxon>Fungi</taxon>
        <taxon>Dikarya</taxon>
        <taxon>Ascomycota</taxon>
        <taxon>Saccharomycotina</taxon>
        <taxon>Saccharomycetes</taxon>
        <taxon>Saccharomycetales</taxon>
        <taxon>Saccharomycetaceae</taxon>
        <taxon>Lachancea</taxon>
    </lineage>
</organism>
<accession>A0A1G4ITG0</accession>
<dbReference type="GO" id="GO:0008270">
    <property type="term" value="F:zinc ion binding"/>
    <property type="evidence" value="ECO:0007669"/>
    <property type="project" value="UniProtKB-KW"/>
</dbReference>
<evidence type="ECO:0000313" key="6">
    <source>
        <dbReference type="EMBL" id="SCU80135.1"/>
    </source>
</evidence>
<dbReference type="InterPro" id="IPR035896">
    <property type="entry name" value="AN1-like_Znf"/>
</dbReference>
<evidence type="ECO:0000256" key="3">
    <source>
        <dbReference type="ARBA" id="ARBA00022833"/>
    </source>
</evidence>
<dbReference type="SUPFAM" id="SSF118310">
    <property type="entry name" value="AN1-like Zinc finger"/>
    <property type="match status" value="1"/>
</dbReference>
<proteinExistence type="predicted"/>
<dbReference type="STRING" id="1230905.A0A1G4ITG0"/>
<dbReference type="GO" id="GO:0005737">
    <property type="term" value="C:cytoplasm"/>
    <property type="evidence" value="ECO:0007669"/>
    <property type="project" value="TreeGrafter"/>
</dbReference>